<dbReference type="EMBL" id="BSPQ01000004">
    <property type="protein sequence ID" value="GLS90460.1"/>
    <property type="molecule type" value="Genomic_DNA"/>
</dbReference>
<dbReference type="SUPFAM" id="SSF55811">
    <property type="entry name" value="Nudix"/>
    <property type="match status" value="1"/>
</dbReference>
<evidence type="ECO:0000313" key="5">
    <source>
        <dbReference type="EMBL" id="GLS90460.1"/>
    </source>
</evidence>
<keyword evidence="6" id="KW-1185">Reference proteome</keyword>
<dbReference type="Proteomes" id="UP001157353">
    <property type="component" value="Unassembled WGS sequence"/>
</dbReference>
<protein>
    <recommendedName>
        <fullName evidence="4">Nudix hydrolase domain-containing protein</fullName>
    </recommendedName>
</protein>
<dbReference type="InterPro" id="IPR040618">
    <property type="entry name" value="Pre-Nudix"/>
</dbReference>
<gene>
    <name evidence="5" type="ORF">GCM10007916_15270</name>
</gene>
<dbReference type="Gene3D" id="3.90.79.10">
    <property type="entry name" value="Nucleoside Triphosphate Pyrophosphohydrolase"/>
    <property type="match status" value="1"/>
</dbReference>
<dbReference type="InterPro" id="IPR020476">
    <property type="entry name" value="Nudix_hydrolase"/>
</dbReference>
<dbReference type="PANTHER" id="PTHR13994:SF13">
    <property type="entry name" value="FI03680P"/>
    <property type="match status" value="1"/>
</dbReference>
<comment type="cofactor">
    <cofactor evidence="1">
        <name>Mg(2+)</name>
        <dbReference type="ChEBI" id="CHEBI:18420"/>
    </cofactor>
</comment>
<dbReference type="InterPro" id="IPR003293">
    <property type="entry name" value="Nudix_hydrolase6-like"/>
</dbReference>
<keyword evidence="2 3" id="KW-0378">Hydrolase</keyword>
<sequence length="251" mass="28605">MLTYQFDDYNGVVLNKQTLPESISEFSEQFHHLLLTAKEQSKQLIWFSLSIQQSGFIKLLTDAGFVFHNCLEDEITLILRLKSDAYAPFVPTYSIGAGALIFNENNQVLVIRERLATHSGFKLPGGHIELGEKISEAIVREVFEETGIHSEFVAVQGFASKEVFRFGKSNIYFLCALKALTTEINIQDIDEIAEAKWCDVSEFINDKQNSFFTREVVEKLQYQQGLKSIELTDNSGPHKKHEVFFTENSHI</sequence>
<dbReference type="InterPro" id="IPR015797">
    <property type="entry name" value="NUDIX_hydrolase-like_dom_sf"/>
</dbReference>
<dbReference type="InterPro" id="IPR000086">
    <property type="entry name" value="NUDIX_hydrolase_dom"/>
</dbReference>
<proteinExistence type="inferred from homology"/>
<reference evidence="6" key="1">
    <citation type="journal article" date="2019" name="Int. J. Syst. Evol. Microbiol.">
        <title>The Global Catalogue of Microorganisms (GCM) 10K type strain sequencing project: providing services to taxonomists for standard genome sequencing and annotation.</title>
        <authorList>
            <consortium name="The Broad Institute Genomics Platform"/>
            <consortium name="The Broad Institute Genome Sequencing Center for Infectious Disease"/>
            <person name="Wu L."/>
            <person name="Ma J."/>
        </authorList>
    </citation>
    <scope>NUCLEOTIDE SEQUENCE [LARGE SCALE GENOMIC DNA]</scope>
    <source>
        <strain evidence="6">NBRC 103166</strain>
    </source>
</reference>
<feature type="domain" description="Nudix hydrolase" evidence="4">
    <location>
        <begin position="92"/>
        <end position="222"/>
    </location>
</feature>
<organism evidence="5 6">
    <name type="scientific">Psychromonas marina</name>
    <dbReference type="NCBI Taxonomy" id="88364"/>
    <lineage>
        <taxon>Bacteria</taxon>
        <taxon>Pseudomonadati</taxon>
        <taxon>Pseudomonadota</taxon>
        <taxon>Gammaproteobacteria</taxon>
        <taxon>Alteromonadales</taxon>
        <taxon>Psychromonadaceae</taxon>
        <taxon>Psychromonas</taxon>
    </lineage>
</organism>
<dbReference type="Gene3D" id="3.40.630.30">
    <property type="match status" value="1"/>
</dbReference>
<dbReference type="InterPro" id="IPR020084">
    <property type="entry name" value="NUDIX_hydrolase_CS"/>
</dbReference>
<dbReference type="PANTHER" id="PTHR13994">
    <property type="entry name" value="NUDIX HYDROLASE RELATED"/>
    <property type="match status" value="1"/>
</dbReference>
<comment type="caution">
    <text evidence="5">The sequence shown here is derived from an EMBL/GenBank/DDBJ whole genome shotgun (WGS) entry which is preliminary data.</text>
</comment>
<evidence type="ECO:0000256" key="1">
    <source>
        <dbReference type="ARBA" id="ARBA00001946"/>
    </source>
</evidence>
<evidence type="ECO:0000313" key="6">
    <source>
        <dbReference type="Proteomes" id="UP001157353"/>
    </source>
</evidence>
<dbReference type="PRINTS" id="PR00502">
    <property type="entry name" value="NUDIXFAMILY"/>
</dbReference>
<dbReference type="CDD" id="cd04670">
    <property type="entry name" value="NUDIX_ASFGF2_Nudt6"/>
    <property type="match status" value="1"/>
</dbReference>
<evidence type="ECO:0000256" key="3">
    <source>
        <dbReference type="RuleBase" id="RU003476"/>
    </source>
</evidence>
<evidence type="ECO:0000259" key="4">
    <source>
        <dbReference type="PROSITE" id="PS51462"/>
    </source>
</evidence>
<name>A0ABQ6DZE2_9GAMM</name>
<comment type="similarity">
    <text evidence="3">Belongs to the Nudix hydrolase family.</text>
</comment>
<dbReference type="PROSITE" id="PS00893">
    <property type="entry name" value="NUDIX_BOX"/>
    <property type="match status" value="1"/>
</dbReference>
<dbReference type="Pfam" id="PF18290">
    <property type="entry name" value="Nudix_hydro"/>
    <property type="match status" value="1"/>
</dbReference>
<accession>A0ABQ6DZE2</accession>
<evidence type="ECO:0000256" key="2">
    <source>
        <dbReference type="ARBA" id="ARBA00022801"/>
    </source>
</evidence>
<dbReference type="RefSeq" id="WP_284203588.1">
    <property type="nucleotide sequence ID" value="NZ_BSPQ01000004.1"/>
</dbReference>
<dbReference type="Pfam" id="PF00293">
    <property type="entry name" value="NUDIX"/>
    <property type="match status" value="1"/>
</dbReference>
<dbReference type="PROSITE" id="PS51462">
    <property type="entry name" value="NUDIX"/>
    <property type="match status" value="1"/>
</dbReference>